<feature type="transmembrane region" description="Helical" evidence="2">
    <location>
        <begin position="85"/>
        <end position="105"/>
    </location>
</feature>
<comment type="caution">
    <text evidence="3">The sequence shown here is derived from an EMBL/GenBank/DDBJ whole genome shotgun (WGS) entry which is preliminary data.</text>
</comment>
<sequence>MTRKDATTGRLSPGSSRAEAGTAHRRRAEIVAGAVLGALSLMVVVGWWSVPGESSLAAESGTPHPEPDQLTYTAVTGSSGTAGTVTALILGFMIFGAALIGLFFFSPTAPRLQRTAARYEILDPCLCQVDGRVLGVRSPASPRLQRTAAYYEILDPCLRQVDGRVLGVRSPASPRLQRTAAYYEILDPCLRQVDGRVLGVPGELPRHLRDQLARFYSLHNAARRLRRSGAASLLSAFVPNYQSYSSIAPGAVLETDIRNSALLFDFFNRSISRSIA</sequence>
<organism evidence="3 4">
    <name type="scientific">Nocardia uniformis</name>
    <dbReference type="NCBI Taxonomy" id="53432"/>
    <lineage>
        <taxon>Bacteria</taxon>
        <taxon>Bacillati</taxon>
        <taxon>Actinomycetota</taxon>
        <taxon>Actinomycetes</taxon>
        <taxon>Mycobacteriales</taxon>
        <taxon>Nocardiaceae</taxon>
        <taxon>Nocardia</taxon>
    </lineage>
</organism>
<evidence type="ECO:0000313" key="4">
    <source>
        <dbReference type="Proteomes" id="UP000586827"/>
    </source>
</evidence>
<evidence type="ECO:0000256" key="1">
    <source>
        <dbReference type="SAM" id="MobiDB-lite"/>
    </source>
</evidence>
<name>A0A849C1Y9_9NOCA</name>
<proteinExistence type="predicted"/>
<protein>
    <submittedName>
        <fullName evidence="3">Uncharacterized protein</fullName>
    </submittedName>
</protein>
<dbReference type="AlphaFoldDB" id="A0A849C1Y9"/>
<feature type="transmembrane region" description="Helical" evidence="2">
    <location>
        <begin position="30"/>
        <end position="50"/>
    </location>
</feature>
<dbReference type="EMBL" id="JABELX010000003">
    <property type="protein sequence ID" value="NNH70355.1"/>
    <property type="molecule type" value="Genomic_DNA"/>
</dbReference>
<accession>A0A849C1Y9</accession>
<reference evidence="3 4" key="1">
    <citation type="submission" date="2020-05" db="EMBL/GenBank/DDBJ databases">
        <title>MicrobeNet Type strains.</title>
        <authorList>
            <person name="Nicholson A.C."/>
        </authorList>
    </citation>
    <scope>NUCLEOTIDE SEQUENCE [LARGE SCALE GENOMIC DNA]</scope>
    <source>
        <strain evidence="3 4">JCM 3224</strain>
    </source>
</reference>
<dbReference type="RefSeq" id="WP_170264202.1">
    <property type="nucleotide sequence ID" value="NZ_JABELX010000003.1"/>
</dbReference>
<gene>
    <name evidence="3" type="ORF">HLB23_10845</name>
</gene>
<keyword evidence="2" id="KW-1133">Transmembrane helix</keyword>
<evidence type="ECO:0000313" key="3">
    <source>
        <dbReference type="EMBL" id="NNH70355.1"/>
    </source>
</evidence>
<keyword evidence="2" id="KW-0812">Transmembrane</keyword>
<dbReference type="Proteomes" id="UP000586827">
    <property type="component" value="Unassembled WGS sequence"/>
</dbReference>
<keyword evidence="2" id="KW-0472">Membrane</keyword>
<feature type="region of interest" description="Disordered" evidence="1">
    <location>
        <begin position="1"/>
        <end position="23"/>
    </location>
</feature>
<keyword evidence="4" id="KW-1185">Reference proteome</keyword>
<evidence type="ECO:0000256" key="2">
    <source>
        <dbReference type="SAM" id="Phobius"/>
    </source>
</evidence>